<evidence type="ECO:0000259" key="2">
    <source>
        <dbReference type="Pfam" id="PF03703"/>
    </source>
</evidence>
<dbReference type="AlphaFoldDB" id="A0A6A8G6R4"/>
<dbReference type="InterPro" id="IPR005182">
    <property type="entry name" value="YdbS-like_PH"/>
</dbReference>
<protein>
    <submittedName>
        <fullName evidence="3">PH domain-containing protein</fullName>
    </submittedName>
</protein>
<evidence type="ECO:0000256" key="1">
    <source>
        <dbReference type="SAM" id="Phobius"/>
    </source>
</evidence>
<sequence length="134" mass="14666">MSADVPDVEGFTLLDGEEVRHNIQPSFASYMTDGQSILLAIISLGILPFLFVKGSRYVVTNERVMKKTGLLGTSTEEYRIDDISQLSTGQRLVEKLLGVGNLQFATAAAGSNIVFFGLDDHESVANTIRNVQRE</sequence>
<dbReference type="Proteomes" id="UP000443423">
    <property type="component" value="Unassembled WGS sequence"/>
</dbReference>
<keyword evidence="1" id="KW-0472">Membrane</keyword>
<organism evidence="3 4">
    <name type="scientific">Haloferax marinum</name>
    <dbReference type="NCBI Taxonomy" id="2666143"/>
    <lineage>
        <taxon>Archaea</taxon>
        <taxon>Methanobacteriati</taxon>
        <taxon>Methanobacteriota</taxon>
        <taxon>Stenosarchaea group</taxon>
        <taxon>Halobacteria</taxon>
        <taxon>Halobacteriales</taxon>
        <taxon>Haloferacaceae</taxon>
        <taxon>Haloferax</taxon>
    </lineage>
</organism>
<dbReference type="Pfam" id="PF03703">
    <property type="entry name" value="bPH_2"/>
    <property type="match status" value="1"/>
</dbReference>
<proteinExistence type="predicted"/>
<keyword evidence="1" id="KW-1133">Transmembrane helix</keyword>
<comment type="caution">
    <text evidence="3">The sequence shown here is derived from an EMBL/GenBank/DDBJ whole genome shotgun (WGS) entry which is preliminary data.</text>
</comment>
<gene>
    <name evidence="3" type="ORF">GJR99_05150</name>
</gene>
<evidence type="ECO:0000313" key="4">
    <source>
        <dbReference type="Proteomes" id="UP000443423"/>
    </source>
</evidence>
<evidence type="ECO:0000313" key="3">
    <source>
        <dbReference type="EMBL" id="MRW95963.1"/>
    </source>
</evidence>
<feature type="transmembrane region" description="Helical" evidence="1">
    <location>
        <begin position="37"/>
        <end position="59"/>
    </location>
</feature>
<dbReference type="OrthoDB" id="239436at2157"/>
<keyword evidence="4" id="KW-1185">Reference proteome</keyword>
<reference evidence="3 4" key="1">
    <citation type="submission" date="2019-11" db="EMBL/GenBank/DDBJ databases">
        <title>Whole genome sequence of Haloferax sp. MBLA0078.</title>
        <authorList>
            <person name="Seo M.-J."/>
            <person name="Cho E.-S."/>
        </authorList>
    </citation>
    <scope>NUCLEOTIDE SEQUENCE [LARGE SCALE GENOMIC DNA]</scope>
    <source>
        <strain evidence="3 4">MBLA0078</strain>
    </source>
</reference>
<name>A0A6A8G6R4_9EURY</name>
<feature type="domain" description="YdbS-like PH" evidence="2">
    <location>
        <begin position="54"/>
        <end position="128"/>
    </location>
</feature>
<keyword evidence="1" id="KW-0812">Transmembrane</keyword>
<dbReference type="RefSeq" id="WP_151109936.1">
    <property type="nucleotide sequence ID" value="NZ_WKJQ01000001.1"/>
</dbReference>
<accession>A0A6A8G6R4</accession>
<dbReference type="EMBL" id="WKJQ01000001">
    <property type="protein sequence ID" value="MRW95963.1"/>
    <property type="molecule type" value="Genomic_DNA"/>
</dbReference>